<dbReference type="Pfam" id="PF00291">
    <property type="entry name" value="PALP"/>
    <property type="match status" value="1"/>
</dbReference>
<evidence type="ECO:0000313" key="10">
    <source>
        <dbReference type="Proteomes" id="UP000257084"/>
    </source>
</evidence>
<evidence type="ECO:0000259" key="7">
    <source>
        <dbReference type="Pfam" id="PF00291"/>
    </source>
</evidence>
<dbReference type="SUPFAM" id="SSF53686">
    <property type="entry name" value="Tryptophan synthase beta subunit-like PLP-dependent enzymes"/>
    <property type="match status" value="1"/>
</dbReference>
<evidence type="ECO:0000256" key="3">
    <source>
        <dbReference type="ARBA" id="ARBA00022898"/>
    </source>
</evidence>
<sequence>MKYISTRKGDKKSFSKIIKKTMSGGGLYVPYLFPKIKKKLNKIKNYDFKNIVEYIFKNFLTKKEYIYYKIKKICKKIFNKKNFPLNKNIVSLKKIKKKLFLLKISNGKSFSFKDIAISFISKIFKYNIKKNVICATSGDTGSACATFFSKNIKIKTFIFSPYNKISNFQFSQISNIIKKNIINIKIKGNFDDCQKIVKNSLKNNFSTVNSINLIRILVQISYYLFAFLKIRKKINFFIPTGNFGNAYSCFILKKMGLPIKITIVTNENDMLYNFFSKGIYETNRKTIKTDSPSMDISQSSNLERFLFAIFKNNKDVSKFFNKIKKKKILKISKFKKIINCGKSIKNERKKIINFFFNKRKYIFDPHTSNALAFYFKKKNKENVCILETAKSLKFIEEINMFLKKDINNYCIKKYNIDIKKFCSKRKKFFYFNYKDKIKIKNFINIYSKK</sequence>
<dbReference type="InterPro" id="IPR051166">
    <property type="entry name" value="Threonine_Synthase"/>
</dbReference>
<evidence type="ECO:0000313" key="9">
    <source>
        <dbReference type="EMBL" id="AXN02504.1"/>
    </source>
</evidence>
<dbReference type="NCBIfam" id="TIGR00260">
    <property type="entry name" value="thrC"/>
    <property type="match status" value="1"/>
</dbReference>
<dbReference type="InterPro" id="IPR001926">
    <property type="entry name" value="TrpB-like_PALP"/>
</dbReference>
<dbReference type="InterPro" id="IPR037158">
    <property type="entry name" value="Thr_synth_N_sf"/>
</dbReference>
<keyword evidence="4" id="KW-0456">Lyase</keyword>
<dbReference type="EC" id="4.2.3.1" evidence="5"/>
<proteinExistence type="inferred from homology"/>
<accession>A0A346E0J9</accession>
<dbReference type="Gene3D" id="3.90.1380.10">
    <property type="entry name" value="Threonine synthase, N-terminal domain"/>
    <property type="match status" value="1"/>
</dbReference>
<evidence type="ECO:0000259" key="8">
    <source>
        <dbReference type="Pfam" id="PF14821"/>
    </source>
</evidence>
<feature type="modified residue" description="N6-(pyridoxal phosphate)lysine" evidence="6">
    <location>
        <position position="113"/>
    </location>
</feature>
<dbReference type="InterPro" id="IPR004450">
    <property type="entry name" value="Thr_synthase-like"/>
</dbReference>
<dbReference type="Gene3D" id="3.40.50.1100">
    <property type="match status" value="2"/>
</dbReference>
<dbReference type="PANTHER" id="PTHR42690:SF1">
    <property type="entry name" value="THREONINE SYNTHASE-LIKE 2"/>
    <property type="match status" value="1"/>
</dbReference>
<evidence type="ECO:0000256" key="1">
    <source>
        <dbReference type="ARBA" id="ARBA00001933"/>
    </source>
</evidence>
<dbReference type="Proteomes" id="UP000257084">
    <property type="component" value="Chromosome"/>
</dbReference>
<evidence type="ECO:0000256" key="2">
    <source>
        <dbReference type="ARBA" id="ARBA00005517"/>
    </source>
</evidence>
<evidence type="ECO:0000256" key="4">
    <source>
        <dbReference type="ARBA" id="ARBA00023239"/>
    </source>
</evidence>
<dbReference type="PANTHER" id="PTHR42690">
    <property type="entry name" value="THREONINE SYNTHASE FAMILY MEMBER"/>
    <property type="match status" value="1"/>
</dbReference>
<feature type="domain" description="Threonine synthase N-terminal" evidence="8">
    <location>
        <begin position="2"/>
        <end position="76"/>
    </location>
</feature>
<dbReference type="InterPro" id="IPR029144">
    <property type="entry name" value="Thr_synth_N"/>
</dbReference>
<dbReference type="InterPro" id="IPR036052">
    <property type="entry name" value="TrpB-like_PALP_sf"/>
</dbReference>
<organism evidence="9 10">
    <name type="scientific">Candidatus Vidania fulgoroideorum</name>
    <dbReference type="NCBI Taxonomy" id="881286"/>
    <lineage>
        <taxon>Bacteria</taxon>
        <taxon>Pseudomonadati</taxon>
        <taxon>Pseudomonadota</taxon>
        <taxon>Betaproteobacteria</taxon>
        <taxon>Candidatus Vidania</taxon>
    </lineage>
</organism>
<dbReference type="GO" id="GO:0009088">
    <property type="term" value="P:threonine biosynthetic process"/>
    <property type="evidence" value="ECO:0007669"/>
    <property type="project" value="UniProtKB-UniRule"/>
</dbReference>
<evidence type="ECO:0000256" key="6">
    <source>
        <dbReference type="PIRSR" id="PIRSR604450-51"/>
    </source>
</evidence>
<dbReference type="AlphaFoldDB" id="A0A346E0J9"/>
<name>A0A346E0J9_9PROT</name>
<protein>
    <recommendedName>
        <fullName evidence="5">Threonine synthase</fullName>
        <ecNumber evidence="5">4.2.3.1</ecNumber>
    </recommendedName>
</protein>
<dbReference type="Pfam" id="PF14821">
    <property type="entry name" value="Thr_synth_N"/>
    <property type="match status" value="1"/>
</dbReference>
<keyword evidence="10" id="KW-1185">Reference proteome</keyword>
<keyword evidence="3 6" id="KW-0663">Pyridoxal phosphate</keyword>
<comment type="similarity">
    <text evidence="2">Belongs to the threonine synthase family.</text>
</comment>
<reference evidence="9 10" key="1">
    <citation type="submission" date="2018-03" db="EMBL/GenBank/DDBJ databases">
        <title>A parallel universe: an anciently diverged bacterial symbiosis in a Hawaiian planthopper (Hemiptera: Cixiidae) reveals rearranged nutritional responsibilities.</title>
        <authorList>
            <person name="Bennett G."/>
            <person name="Mao M."/>
        </authorList>
    </citation>
    <scope>NUCLEOTIDE SEQUENCE [LARGE SCALE GENOMIC DNA]</scope>
    <source>
        <strain evidence="9 10">OLIH</strain>
    </source>
</reference>
<gene>
    <name evidence="9" type="ORF">C9I84_116</name>
</gene>
<feature type="domain" description="Tryptophan synthase beta chain-like PALP" evidence="7">
    <location>
        <begin position="95"/>
        <end position="315"/>
    </location>
</feature>
<dbReference type="GO" id="GO:0004795">
    <property type="term" value="F:threonine synthase activity"/>
    <property type="evidence" value="ECO:0007669"/>
    <property type="project" value="UniProtKB-UniRule"/>
</dbReference>
<dbReference type="EMBL" id="CP028360">
    <property type="protein sequence ID" value="AXN02504.1"/>
    <property type="molecule type" value="Genomic_DNA"/>
</dbReference>
<comment type="cofactor">
    <cofactor evidence="1 6">
        <name>pyridoxal 5'-phosphate</name>
        <dbReference type="ChEBI" id="CHEBI:597326"/>
    </cofactor>
</comment>
<dbReference type="KEGG" id="vfg:C9I84_116"/>
<evidence type="ECO:0000256" key="5">
    <source>
        <dbReference type="NCBIfam" id="TIGR00260"/>
    </source>
</evidence>